<feature type="domain" description="DUF6602" evidence="1">
    <location>
        <begin position="174"/>
        <end position="269"/>
    </location>
</feature>
<name>A0ABS0B4B6_9GAMM</name>
<dbReference type="Pfam" id="PF20247">
    <property type="entry name" value="DUF6602"/>
    <property type="match status" value="1"/>
</dbReference>
<protein>
    <recommendedName>
        <fullName evidence="1">DUF6602 domain-containing protein</fullName>
    </recommendedName>
</protein>
<dbReference type="RefSeq" id="WP_194930060.1">
    <property type="nucleotide sequence ID" value="NZ_JADLZT010000003.1"/>
</dbReference>
<keyword evidence="3" id="KW-1185">Reference proteome</keyword>
<accession>A0ABS0B4B6</accession>
<organism evidence="2 3">
    <name type="scientific">Lysobacter niastensis</name>
    <dbReference type="NCBI Taxonomy" id="380629"/>
    <lineage>
        <taxon>Bacteria</taxon>
        <taxon>Pseudomonadati</taxon>
        <taxon>Pseudomonadota</taxon>
        <taxon>Gammaproteobacteria</taxon>
        <taxon>Lysobacterales</taxon>
        <taxon>Lysobacteraceae</taxon>
        <taxon>Lysobacter</taxon>
    </lineage>
</organism>
<dbReference type="InterPro" id="IPR046537">
    <property type="entry name" value="DUF6602"/>
</dbReference>
<gene>
    <name evidence="2" type="ORF">IU514_05275</name>
</gene>
<reference evidence="2 3" key="1">
    <citation type="submission" date="2020-11" db="EMBL/GenBank/DDBJ databases">
        <title>Draft Genome Sequence and Secondary Metabolite Biosynthetic Potential of the Lysobacter niastensis Type strain DSM 18481.</title>
        <authorList>
            <person name="Turrini P."/>
            <person name="Artuso I."/>
            <person name="Tescari M."/>
            <person name="Lugli G.A."/>
            <person name="Frangipani E."/>
            <person name="Ventura M."/>
            <person name="Visca P."/>
        </authorList>
    </citation>
    <scope>NUCLEOTIDE SEQUENCE [LARGE SCALE GENOMIC DNA]</scope>
    <source>
        <strain evidence="2 3">DSM 18481</strain>
    </source>
</reference>
<dbReference type="EMBL" id="JADLZT010000003">
    <property type="protein sequence ID" value="MBF6023441.1"/>
    <property type="molecule type" value="Genomic_DNA"/>
</dbReference>
<comment type="caution">
    <text evidence="2">The sequence shown here is derived from an EMBL/GenBank/DDBJ whole genome shotgun (WGS) entry which is preliminary data.</text>
</comment>
<evidence type="ECO:0000313" key="3">
    <source>
        <dbReference type="Proteomes" id="UP001429984"/>
    </source>
</evidence>
<dbReference type="CDD" id="cd21173">
    <property type="entry name" value="NucC-like"/>
    <property type="match status" value="1"/>
</dbReference>
<dbReference type="Proteomes" id="UP001429984">
    <property type="component" value="Unassembled WGS sequence"/>
</dbReference>
<proteinExistence type="predicted"/>
<evidence type="ECO:0000259" key="1">
    <source>
        <dbReference type="Pfam" id="PF20247"/>
    </source>
</evidence>
<sequence length="448" mass="49971">MANNQELKQGDGFIRPAQDWHELEHSQVVSTDSDPFQCLVRLPGGAGAKLADLVPSSDLFVSPFTRAFSERDPQAHQQARALFDLASSFIREAGAIEVGALTKKIKSDLRFKHLDMPYIENCLKCRAAIGSFIVERMKRPPSFRLSLADSLKQREKTRIFAATFAEELDALSKRVRHIIPHAATLGTYRENLLQSLLRKNLPDRYHVATGFIHGCDRQLDVLIYDSVDYAPIFREGDLVVATPESVRAVIEVKTSLTTSELGNSLALLNEVCDCDEGTPPFFKGIFAFESADTDTLMSGVHDFYRDTSDEVEAEDLPTSISRPFQHLTALAVPGKSFISIDYLKGKDTSRYRPVAVSWESASNLRPQAALFLSMLLSYLRHDTAKRQGSWDPQALLGSDTKPVLMRPLGSASWGNYVLEDHGREIEGVPLNQQIESVQRWLSGAVWES</sequence>
<evidence type="ECO:0000313" key="2">
    <source>
        <dbReference type="EMBL" id="MBF6023441.1"/>
    </source>
</evidence>